<protein>
    <submittedName>
        <fullName evidence="3">Phosphoribosyltransferase</fullName>
    </submittedName>
</protein>
<gene>
    <name evidence="3" type="ORF">acsn021_42110</name>
</gene>
<dbReference type="Proteomes" id="UP000515561">
    <property type="component" value="Chromosome"/>
</dbReference>
<dbReference type="PANTHER" id="PTHR47505">
    <property type="entry name" value="DNA UTILIZATION PROTEIN YHGH"/>
    <property type="match status" value="1"/>
</dbReference>
<organism evidence="3 4">
    <name type="scientific">Anaerocolumna cellulosilytica</name>
    <dbReference type="NCBI Taxonomy" id="433286"/>
    <lineage>
        <taxon>Bacteria</taxon>
        <taxon>Bacillati</taxon>
        <taxon>Bacillota</taxon>
        <taxon>Clostridia</taxon>
        <taxon>Lachnospirales</taxon>
        <taxon>Lachnospiraceae</taxon>
        <taxon>Anaerocolumna</taxon>
    </lineage>
</organism>
<accession>A0A6S6RBQ0</accession>
<evidence type="ECO:0000256" key="1">
    <source>
        <dbReference type="ARBA" id="ARBA00008007"/>
    </source>
</evidence>
<proteinExistence type="inferred from homology"/>
<feature type="domain" description="Double zinc ribbon" evidence="2">
    <location>
        <begin position="5"/>
        <end position="62"/>
    </location>
</feature>
<dbReference type="InterPro" id="IPR029057">
    <property type="entry name" value="PRTase-like"/>
</dbReference>
<keyword evidence="3" id="KW-0808">Transferase</keyword>
<dbReference type="InterPro" id="IPR000836">
    <property type="entry name" value="PRTase_dom"/>
</dbReference>
<dbReference type="Gene3D" id="3.40.50.2020">
    <property type="match status" value="1"/>
</dbReference>
<dbReference type="Pfam" id="PF18912">
    <property type="entry name" value="DZR_2"/>
    <property type="match status" value="1"/>
</dbReference>
<dbReference type="SUPFAM" id="SSF53271">
    <property type="entry name" value="PRTase-like"/>
    <property type="match status" value="1"/>
</dbReference>
<evidence type="ECO:0000313" key="3">
    <source>
        <dbReference type="EMBL" id="BCJ96642.1"/>
    </source>
</evidence>
<dbReference type="InterPro" id="IPR044005">
    <property type="entry name" value="DZR_2"/>
</dbReference>
<comment type="similarity">
    <text evidence="1">Belongs to the ComF/GntX family.</text>
</comment>
<evidence type="ECO:0000313" key="4">
    <source>
        <dbReference type="Proteomes" id="UP000515561"/>
    </source>
</evidence>
<sequence length="240" mass="27634">MLQTVLDFIYPKRCPICGDIAVPRGELACMECRSTLKPISEPRCKKCSKPIENEEKEYCLDCETKKHHYTKGFALWIYDSVLKKSLADFKFHGRQEYAVFYAEEIIKQFEQSLKQLALDGLVPIPIHKQKRLERGYNQAETLAKELGKVLNITVLSRLLQRDKNTLPQNKLNDKERLLNLEKAFSISQKEMEAYPTPIKRVMLVDDIYTTGSTMEACTNILLKNGVEKVYFISVCIGKGF</sequence>
<dbReference type="AlphaFoldDB" id="A0A6S6RBQ0"/>
<dbReference type="KEGG" id="acel:acsn021_42110"/>
<dbReference type="GO" id="GO:0016757">
    <property type="term" value="F:glycosyltransferase activity"/>
    <property type="evidence" value="ECO:0007669"/>
    <property type="project" value="UniProtKB-KW"/>
</dbReference>
<keyword evidence="3" id="KW-0328">Glycosyltransferase</keyword>
<dbReference type="InterPro" id="IPR051910">
    <property type="entry name" value="ComF/GntX_DNA_util-trans"/>
</dbReference>
<dbReference type="CDD" id="cd06223">
    <property type="entry name" value="PRTases_typeI"/>
    <property type="match status" value="1"/>
</dbReference>
<name>A0A6S6RBQ0_9FIRM</name>
<dbReference type="EMBL" id="AP023367">
    <property type="protein sequence ID" value="BCJ96642.1"/>
    <property type="molecule type" value="Genomic_DNA"/>
</dbReference>
<reference evidence="3 4" key="1">
    <citation type="journal article" date="2016" name="Int. J. Syst. Evol. Microbiol.">
        <title>Descriptions of Anaerotaenia torta gen. nov., sp. nov. and Anaerocolumna cellulosilytica gen. nov., sp. nov. isolated from a methanogenic reactor of cattle waste.</title>
        <authorList>
            <person name="Uek A."/>
            <person name="Ohtaki Y."/>
            <person name="Kaku N."/>
            <person name="Ueki K."/>
        </authorList>
    </citation>
    <scope>NUCLEOTIDE SEQUENCE [LARGE SCALE GENOMIC DNA]</scope>
    <source>
        <strain evidence="3 4">SN021</strain>
    </source>
</reference>
<dbReference type="RefSeq" id="WP_243167818.1">
    <property type="nucleotide sequence ID" value="NZ_AP023367.1"/>
</dbReference>
<dbReference type="PANTHER" id="PTHR47505:SF1">
    <property type="entry name" value="DNA UTILIZATION PROTEIN YHGH"/>
    <property type="match status" value="1"/>
</dbReference>
<evidence type="ECO:0000259" key="2">
    <source>
        <dbReference type="Pfam" id="PF18912"/>
    </source>
</evidence>
<keyword evidence="4" id="KW-1185">Reference proteome</keyword>